<dbReference type="GO" id="GO:0008967">
    <property type="term" value="F:phosphoglycolate phosphatase activity"/>
    <property type="evidence" value="ECO:0007669"/>
    <property type="project" value="TreeGrafter"/>
</dbReference>
<dbReference type="InterPro" id="IPR036412">
    <property type="entry name" value="HAD-like_sf"/>
</dbReference>
<dbReference type="Proteomes" id="UP000235093">
    <property type="component" value="Unassembled WGS sequence"/>
</dbReference>
<reference evidence="7" key="4">
    <citation type="submission" date="2020-02" db="EMBL/GenBank/DDBJ databases">
        <authorList>
            <person name="Littmann E."/>
            <person name="Sorbara M."/>
        </authorList>
    </citation>
    <scope>NUCLEOTIDE SEQUENCE</scope>
    <source>
        <strain evidence="9">MSK.11.9</strain>
        <strain evidence="8">MSK.15.32</strain>
        <strain evidence="7">MSK.22.53</strain>
    </source>
</reference>
<dbReference type="Proteomes" id="UP001079535">
    <property type="component" value="Unassembled WGS sequence"/>
</dbReference>
<dbReference type="GeneID" id="57434285"/>
<dbReference type="Proteomes" id="UP000260808">
    <property type="component" value="Unassembled WGS sequence"/>
</dbReference>
<dbReference type="SFLD" id="SFLDS00003">
    <property type="entry name" value="Haloacid_Dehalogenase"/>
    <property type="match status" value="1"/>
</dbReference>
<dbReference type="Proteomes" id="UP000283834">
    <property type="component" value="Unassembled WGS sequence"/>
</dbReference>
<name>A0A2N5PBG7_MEDGN</name>
<dbReference type="EMBL" id="JAAIRY010000036">
    <property type="protein sequence ID" value="NSI66405.1"/>
    <property type="molecule type" value="Genomic_DNA"/>
</dbReference>
<dbReference type="Proteomes" id="UP001297370">
    <property type="component" value="Unassembled WGS sequence"/>
</dbReference>
<dbReference type="InterPro" id="IPR006439">
    <property type="entry name" value="HAD-SF_hydro_IA"/>
</dbReference>
<evidence type="ECO:0000313" key="18">
    <source>
        <dbReference type="Proteomes" id="UP000235093"/>
    </source>
</evidence>
<gene>
    <name evidence="10" type="ORF">CDL23_13100</name>
    <name evidence="17" type="ORF">DW142_04880</name>
    <name evidence="16" type="ORF">DW243_14730</name>
    <name evidence="15" type="ORF">DW270_03390</name>
    <name evidence="14" type="ORF">DW812_17245</name>
    <name evidence="13" type="ORF">DWX36_00745</name>
    <name evidence="12" type="ORF">DWY88_09960</name>
    <name evidence="11" type="ORF">DXC31_14555</name>
    <name evidence="7" type="ORF">G4958_15435</name>
    <name evidence="9" type="ORF">G4981_14230</name>
    <name evidence="8" type="ORF">G4993_16020</name>
    <name evidence="2" type="ORF">LIQ08_17310</name>
    <name evidence="1" type="ORF">LIQ10_17710</name>
    <name evidence="6" type="ORF">O4N78_07585</name>
    <name evidence="4" type="ORF">OZZ16_12655</name>
    <name evidence="3" type="ORF">OZZ17_13345</name>
    <name evidence="5" type="ORF">PNU63_09975</name>
</gene>
<dbReference type="Proteomes" id="UP001211731">
    <property type="component" value="Unassembled WGS sequence"/>
</dbReference>
<dbReference type="EMBL" id="JAJBOM010000039">
    <property type="protein sequence ID" value="MCB5620888.1"/>
    <property type="molecule type" value="Genomic_DNA"/>
</dbReference>
<evidence type="ECO:0000313" key="14">
    <source>
        <dbReference type="EMBL" id="RHD00310.1"/>
    </source>
</evidence>
<dbReference type="GO" id="GO:0006281">
    <property type="term" value="P:DNA repair"/>
    <property type="evidence" value="ECO:0007669"/>
    <property type="project" value="TreeGrafter"/>
</dbReference>
<dbReference type="EMBL" id="QRWQ01000001">
    <property type="protein sequence ID" value="RGT41796.1"/>
    <property type="molecule type" value="Genomic_DNA"/>
</dbReference>
<dbReference type="EMBL" id="QRLN01000005">
    <property type="protein sequence ID" value="RHJ14439.1"/>
    <property type="molecule type" value="Genomic_DNA"/>
</dbReference>
<dbReference type="EMBL" id="JAPZEG010000007">
    <property type="protein sequence ID" value="MDE1203437.1"/>
    <property type="molecule type" value="Genomic_DNA"/>
</dbReference>
<dbReference type="Proteomes" id="UP001076974">
    <property type="component" value="Unassembled WGS sequence"/>
</dbReference>
<dbReference type="NCBIfam" id="TIGR01549">
    <property type="entry name" value="HAD-SF-IA-v1"/>
    <property type="match status" value="1"/>
</dbReference>
<reference evidence="6" key="7">
    <citation type="submission" date="2022-12" db="EMBL/GenBank/DDBJ databases">
        <title>Genome of R. gnavus strain RSHDN_120.</title>
        <authorList>
            <person name="Abdugheni R."/>
        </authorList>
    </citation>
    <scope>NUCLEOTIDE SEQUENCE</scope>
    <source>
        <strain evidence="6">RSHDN_120</strain>
    </source>
</reference>
<evidence type="ECO:0000313" key="6">
    <source>
        <dbReference type="EMBL" id="MDE1203437.1"/>
    </source>
</evidence>
<reference evidence="7" key="3">
    <citation type="journal article" date="2020" name="Cell Host Microbe">
        <title>Functional and Genomic Variation between Human-Derived Isolates of Lachnospiraceae Reveals Inter- and Intra-Species Diversity.</title>
        <authorList>
            <person name="Sorbara M.T."/>
            <person name="Littmann E.R."/>
            <person name="Fontana E."/>
            <person name="Moody T.U."/>
            <person name="Kohout C.E."/>
            <person name="Gjonbalaj M."/>
            <person name="Eaton V."/>
            <person name="Seok R."/>
            <person name="Leiner I.M."/>
            <person name="Pamer E.G."/>
        </authorList>
    </citation>
    <scope>NUCLEOTIDE SEQUENCE</scope>
    <source>
        <strain evidence="9">MSK.11.9</strain>
        <strain evidence="8">MSK.15.32</strain>
        <strain evidence="7">MSK.22.53</strain>
    </source>
</reference>
<dbReference type="SUPFAM" id="SSF56784">
    <property type="entry name" value="HAD-like"/>
    <property type="match status" value="1"/>
</dbReference>
<evidence type="ECO:0000313" key="8">
    <source>
        <dbReference type="EMBL" id="NSI59875.1"/>
    </source>
</evidence>
<evidence type="ECO:0000313" key="5">
    <source>
        <dbReference type="EMBL" id="MDB8739086.1"/>
    </source>
</evidence>
<dbReference type="EMBL" id="QSIR01000045">
    <property type="protein sequence ID" value="RHD00310.1"/>
    <property type="molecule type" value="Genomic_DNA"/>
</dbReference>
<evidence type="ECO:0000313" key="9">
    <source>
        <dbReference type="EMBL" id="NSI66405.1"/>
    </source>
</evidence>
<evidence type="ECO:0000313" key="20">
    <source>
        <dbReference type="Proteomes" id="UP000283834"/>
    </source>
</evidence>
<evidence type="ECO:0000313" key="25">
    <source>
        <dbReference type="Proteomes" id="UP000286137"/>
    </source>
</evidence>
<reference evidence="5" key="8">
    <citation type="submission" date="2023-01" db="EMBL/GenBank/DDBJ databases">
        <title>Human gut microbiome strain richness.</title>
        <authorList>
            <person name="Chen-Liaw A."/>
        </authorList>
    </citation>
    <scope>NUCLEOTIDE SEQUENCE</scope>
    <source>
        <strain evidence="5">1001217st1_A9_1001217B_191108</strain>
    </source>
</reference>
<dbReference type="Proteomes" id="UP000283992">
    <property type="component" value="Unassembled WGS sequence"/>
</dbReference>
<reference evidence="1" key="5">
    <citation type="submission" date="2021-10" db="EMBL/GenBank/DDBJ databases">
        <title>Collection of gut derived symbiotic bacterial strains cultured from healthy donors.</title>
        <authorList>
            <person name="Lin H."/>
            <person name="Littmann E."/>
            <person name="Claire K."/>
            <person name="Pamer E."/>
        </authorList>
    </citation>
    <scope>NUCLEOTIDE SEQUENCE</scope>
    <source>
        <strain evidence="2">MSK.23.18</strain>
        <strain evidence="1">MSK.23.4</strain>
    </source>
</reference>
<evidence type="ECO:0000313" key="17">
    <source>
        <dbReference type="EMBL" id="RHJ14439.1"/>
    </source>
</evidence>
<dbReference type="RefSeq" id="WP_004844785.1">
    <property type="nucleotide sequence ID" value="NZ_AP031446.1"/>
</dbReference>
<dbReference type="Proteomes" id="UP001296580">
    <property type="component" value="Unassembled WGS sequence"/>
</dbReference>
<dbReference type="EMBL" id="JAPRBD010000020">
    <property type="protein sequence ID" value="MCZ0690740.1"/>
    <property type="molecule type" value="Genomic_DNA"/>
</dbReference>
<organism evidence="10 18">
    <name type="scientific">Mediterraneibacter gnavus</name>
    <name type="common">Ruminococcus gnavus</name>
    <dbReference type="NCBI Taxonomy" id="33038"/>
    <lineage>
        <taxon>Bacteria</taxon>
        <taxon>Bacillati</taxon>
        <taxon>Bacillota</taxon>
        <taxon>Clostridia</taxon>
        <taxon>Lachnospirales</taxon>
        <taxon>Lachnospiraceae</taxon>
        <taxon>Mediterraneibacter</taxon>
    </lineage>
</organism>
<comment type="caution">
    <text evidence="10">The sequence shown here is derived from an EMBL/GenBank/DDBJ whole genome shotgun (WGS) entry which is preliminary data.</text>
</comment>
<reference evidence="10 18" key="1">
    <citation type="journal article" date="2017" name="Genome Med.">
        <title>A novel Ruminococcus gnavus clade enriched in inflammatory bowel disease patients.</title>
        <authorList>
            <person name="Hall A.B."/>
            <person name="Yassour M."/>
            <person name="Sauk J."/>
            <person name="Garner A."/>
            <person name="Jiang X."/>
            <person name="Arthur T."/>
            <person name="Lagoudas G.K."/>
            <person name="Vatanen T."/>
            <person name="Fornelos N."/>
            <person name="Wilson R."/>
            <person name="Bertha M."/>
            <person name="Cohen M."/>
            <person name="Garber J."/>
            <person name="Khalili H."/>
            <person name="Gevers D."/>
            <person name="Ananthakrishnan A.N."/>
            <person name="Kugathasan S."/>
            <person name="Lander E.S."/>
            <person name="Blainey P."/>
            <person name="Vlamakis H."/>
            <person name="Xavier R.J."/>
            <person name="Huttenhower C."/>
        </authorList>
    </citation>
    <scope>NUCLEOTIDE SEQUENCE [LARGE SCALE GENOMIC DNA]</scope>
    <source>
        <strain evidence="10 18">RJX1125</strain>
    </source>
</reference>
<dbReference type="EMBL" id="JAAIRV010000049">
    <property type="protein sequence ID" value="NSI59875.1"/>
    <property type="molecule type" value="Genomic_DNA"/>
</dbReference>
<dbReference type="Proteomes" id="UP000285697">
    <property type="component" value="Unassembled WGS sequence"/>
</dbReference>
<evidence type="ECO:0000313" key="23">
    <source>
        <dbReference type="Proteomes" id="UP000284472"/>
    </source>
</evidence>
<evidence type="ECO:0000313" key="21">
    <source>
        <dbReference type="Proteomes" id="UP000283981"/>
    </source>
</evidence>
<evidence type="ECO:0000313" key="11">
    <source>
        <dbReference type="EMBL" id="RGM19188.1"/>
    </source>
</evidence>
<dbReference type="Proteomes" id="UP000284472">
    <property type="component" value="Unassembled WGS sequence"/>
</dbReference>
<reference evidence="3" key="6">
    <citation type="submission" date="2022-11" db="EMBL/GenBank/DDBJ databases">
        <title>Temperate bacteriophages infecting mucin-degrading bacterium Ruminococcus gnavus from the human gut.</title>
        <authorList>
            <person name="Buttimer C."/>
        </authorList>
    </citation>
    <scope>NUCLEOTIDE SEQUENCE</scope>
    <source>
        <strain evidence="3">CCUG 49994</strain>
        <strain evidence="4">CCUG 52279</strain>
    </source>
</reference>
<dbReference type="Proteomes" id="UP001296643">
    <property type="component" value="Unassembled WGS sequence"/>
</dbReference>
<dbReference type="EMBL" id="QRTJ01000018">
    <property type="protein sequence ID" value="RGQ66558.1"/>
    <property type="molecule type" value="Genomic_DNA"/>
</dbReference>
<evidence type="ECO:0000313" key="16">
    <source>
        <dbReference type="EMBL" id="RHG80431.1"/>
    </source>
</evidence>
<dbReference type="EMBL" id="QRIA01000003">
    <property type="protein sequence ID" value="RHG21390.1"/>
    <property type="molecule type" value="Genomic_DNA"/>
</dbReference>
<dbReference type="Proteomes" id="UP000286137">
    <property type="component" value="Unassembled WGS sequence"/>
</dbReference>
<dbReference type="Pfam" id="PF00702">
    <property type="entry name" value="Hydrolase"/>
    <property type="match status" value="1"/>
</dbReference>
<evidence type="ECO:0000313" key="15">
    <source>
        <dbReference type="EMBL" id="RHG21390.1"/>
    </source>
</evidence>
<dbReference type="EMBL" id="QSSX01000048">
    <property type="protein sequence ID" value="RGM19188.1"/>
    <property type="molecule type" value="Genomic_DNA"/>
</dbReference>
<dbReference type="Proteomes" id="UP001297422">
    <property type="component" value="Unassembled WGS sequence"/>
</dbReference>
<dbReference type="Gene3D" id="3.40.50.1000">
    <property type="entry name" value="HAD superfamily/HAD-like"/>
    <property type="match status" value="1"/>
</dbReference>
<protein>
    <submittedName>
        <fullName evidence="10">HAD family hydrolase</fullName>
    </submittedName>
</protein>
<dbReference type="Proteomes" id="UP000283981">
    <property type="component" value="Unassembled WGS sequence"/>
</dbReference>
<accession>A0A2N5PBG7</accession>
<dbReference type="PANTHER" id="PTHR43434:SF1">
    <property type="entry name" value="PHOSPHOGLYCOLATE PHOSPHATASE"/>
    <property type="match status" value="1"/>
</dbReference>
<proteinExistence type="predicted"/>
<evidence type="ECO:0000313" key="3">
    <source>
        <dbReference type="EMBL" id="MCZ0668518.1"/>
    </source>
</evidence>
<evidence type="ECO:0000313" key="2">
    <source>
        <dbReference type="EMBL" id="MCB5620888.1"/>
    </source>
</evidence>
<dbReference type="EMBL" id="QRIS01000030">
    <property type="protein sequence ID" value="RHG80431.1"/>
    <property type="molecule type" value="Genomic_DNA"/>
</dbReference>
<dbReference type="EMBL" id="JAAIRM010000040">
    <property type="protein sequence ID" value="NSI20701.1"/>
    <property type="molecule type" value="Genomic_DNA"/>
</dbReference>
<dbReference type="AlphaFoldDB" id="A0A2N5PBG7"/>
<evidence type="ECO:0000313" key="19">
    <source>
        <dbReference type="Proteomes" id="UP000260808"/>
    </source>
</evidence>
<reference evidence="19 20" key="2">
    <citation type="submission" date="2018-08" db="EMBL/GenBank/DDBJ databases">
        <title>A genome reference for cultivated species of the human gut microbiota.</title>
        <authorList>
            <person name="Zou Y."/>
            <person name="Xue W."/>
            <person name="Luo G."/>
        </authorList>
    </citation>
    <scope>NUCLEOTIDE SEQUENCE [LARGE SCALE GENOMIC DNA]</scope>
    <source>
        <strain evidence="13 20">AF19-16AC</strain>
        <strain evidence="12 25">AF27-4BH</strain>
        <strain evidence="17 22">AM12-54</strain>
        <strain evidence="16 21">AM21-18</strain>
        <strain evidence="15 24">AM22-7AC</strain>
        <strain evidence="14 23">AM32-6</strain>
        <strain evidence="11 19">TF01-20-2</strain>
    </source>
</reference>
<dbReference type="NCBIfam" id="TIGR01509">
    <property type="entry name" value="HAD-SF-IA-v3"/>
    <property type="match status" value="1"/>
</dbReference>
<dbReference type="GO" id="GO:0005829">
    <property type="term" value="C:cytosol"/>
    <property type="evidence" value="ECO:0007669"/>
    <property type="project" value="TreeGrafter"/>
</dbReference>
<evidence type="ECO:0000313" key="4">
    <source>
        <dbReference type="EMBL" id="MCZ0690740.1"/>
    </source>
</evidence>
<dbReference type="InterPro" id="IPR050155">
    <property type="entry name" value="HAD-like_hydrolase_sf"/>
</dbReference>
<dbReference type="CDD" id="cd01427">
    <property type="entry name" value="HAD_like"/>
    <property type="match status" value="1"/>
</dbReference>
<sequence length="240" mass="26945">MIKGILFDKDGTLIDFFSLWLGAAKAVVIQFLKENELSEEVKERVFYAMGIENGEIDPYGGLAYKSYSEIALDITDELSREQIYLDSRKVRMQLERLFAEYVTESQAQYVETADIKAVLDSLKQRNIWIGLATADTVPSAKNCLKRLEVLEKFDYVGADDGVLRPKPEADMFLEFQKKFGLKPQEIAVVGDTYNDIRFARENGGVAIGVLSGVSQEADFCGEADYILNSVGELPQLLEQI</sequence>
<dbReference type="EMBL" id="JAJBNC010000046">
    <property type="protein sequence ID" value="MCB5495548.1"/>
    <property type="molecule type" value="Genomic_DNA"/>
</dbReference>
<dbReference type="EMBL" id="JAPRAY010000018">
    <property type="protein sequence ID" value="MCZ0668518.1"/>
    <property type="molecule type" value="Genomic_DNA"/>
</dbReference>
<evidence type="ECO:0000313" key="10">
    <source>
        <dbReference type="EMBL" id="PLT72479.1"/>
    </source>
</evidence>
<dbReference type="SFLD" id="SFLDG01129">
    <property type="entry name" value="C1.5:_HAD__Beta-PGM__Phosphata"/>
    <property type="match status" value="1"/>
</dbReference>
<dbReference type="Proteomes" id="UP001149331">
    <property type="component" value="Unassembled WGS sequence"/>
</dbReference>
<evidence type="ECO:0000313" key="1">
    <source>
        <dbReference type="EMBL" id="MCB5495548.1"/>
    </source>
</evidence>
<keyword evidence="10" id="KW-0378">Hydrolase</keyword>
<dbReference type="EMBL" id="JAQMLR010000009">
    <property type="protein sequence ID" value="MDB8739086.1"/>
    <property type="molecule type" value="Genomic_DNA"/>
</dbReference>
<evidence type="ECO:0000313" key="22">
    <source>
        <dbReference type="Proteomes" id="UP000283992"/>
    </source>
</evidence>
<dbReference type="InterPro" id="IPR023214">
    <property type="entry name" value="HAD_sf"/>
</dbReference>
<evidence type="ECO:0000313" key="24">
    <source>
        <dbReference type="Proteomes" id="UP000285697"/>
    </source>
</evidence>
<evidence type="ECO:0000313" key="12">
    <source>
        <dbReference type="EMBL" id="RGQ66558.1"/>
    </source>
</evidence>
<dbReference type="Proteomes" id="UP001296581">
    <property type="component" value="Unassembled WGS sequence"/>
</dbReference>
<dbReference type="PANTHER" id="PTHR43434">
    <property type="entry name" value="PHOSPHOGLYCOLATE PHOSPHATASE"/>
    <property type="match status" value="1"/>
</dbReference>
<dbReference type="EMBL" id="NIHT01000023">
    <property type="protein sequence ID" value="PLT72479.1"/>
    <property type="molecule type" value="Genomic_DNA"/>
</dbReference>
<evidence type="ECO:0000313" key="7">
    <source>
        <dbReference type="EMBL" id="NSI20701.1"/>
    </source>
</evidence>
<evidence type="ECO:0000313" key="13">
    <source>
        <dbReference type="EMBL" id="RGT41796.1"/>
    </source>
</evidence>